<sequence length="160" mass="18104">MCISLHEVRFRQARLVGDFIYQAVVSILQVRIKTSLLITKEYARLSQSEYHEMSGQVSMDRASTASHQHPRGATHGGAERMRSDHFQDKEGSIYQHVMQTMSLPKEEKTLQTNNCAQQHPIGVSPFDGENDTKHADTTPYSFGIVLIPCSILRCASRIRE</sequence>
<dbReference type="OrthoDB" id="9763467at2"/>
<protein>
    <submittedName>
        <fullName evidence="1">Uncharacterized protein</fullName>
    </submittedName>
</protein>
<reference evidence="1 2" key="1">
    <citation type="journal article" date="2012" name="Mol. Biol. Evol.">
        <title>Genome reduction and co-evolution between the primary and secondary bacterial symbionts of psyllids.</title>
        <authorList>
            <person name="Sloan D.B."/>
            <person name="Moran N.A."/>
        </authorList>
    </citation>
    <scope>NUCLEOTIDE SEQUENCE [LARGE SCALE GENOMIC DNA]</scope>
    <source>
        <strain evidence="1">Ceuc_S</strain>
    </source>
</reference>
<accession>J3VSH6</accession>
<keyword evidence="2" id="KW-1185">Reference proteome</keyword>
<dbReference type="RefSeq" id="WP_014888169.1">
    <property type="nucleotide sequence ID" value="NC_018419.1"/>
</dbReference>
<evidence type="ECO:0000313" key="2">
    <source>
        <dbReference type="Proteomes" id="UP000003936"/>
    </source>
</evidence>
<dbReference type="KEGG" id="sect:A359_04780"/>
<evidence type="ECO:0000313" key="1">
    <source>
        <dbReference type="EMBL" id="AFP84871.1"/>
    </source>
</evidence>
<dbReference type="AlphaFoldDB" id="J3VSH6"/>
<dbReference type="HOGENOM" id="CLU_1650945_0_0_6"/>
<gene>
    <name evidence="1" type="ORF">A359_04780</name>
</gene>
<dbReference type="Proteomes" id="UP000003936">
    <property type="component" value="Chromosome"/>
</dbReference>
<proteinExistence type="predicted"/>
<dbReference type="EMBL" id="CP003546">
    <property type="protein sequence ID" value="AFP84871.1"/>
    <property type="molecule type" value="Genomic_DNA"/>
</dbReference>
<name>J3VSH6_9ENTR</name>
<organism evidence="1 2">
    <name type="scientific">secondary endosymbiont of Ctenarytaina eucalypti</name>
    <dbReference type="NCBI Taxonomy" id="1199245"/>
    <lineage>
        <taxon>Bacteria</taxon>
        <taxon>Pseudomonadati</taxon>
        <taxon>Pseudomonadota</taxon>
        <taxon>Gammaproteobacteria</taxon>
        <taxon>Enterobacterales</taxon>
        <taxon>Enterobacteriaceae</taxon>
        <taxon>aphid secondary symbionts</taxon>
    </lineage>
</organism>